<feature type="repeat" description="TPR" evidence="9">
    <location>
        <begin position="174"/>
        <end position="207"/>
    </location>
</feature>
<evidence type="ECO:0000256" key="10">
    <source>
        <dbReference type="SAM" id="Coils"/>
    </source>
</evidence>
<dbReference type="Gene3D" id="3.30.565.10">
    <property type="entry name" value="Histidine kinase-like ATPase, C-terminal domain"/>
    <property type="match status" value="1"/>
</dbReference>
<dbReference type="GO" id="GO:0000155">
    <property type="term" value="F:phosphorelay sensor kinase activity"/>
    <property type="evidence" value="ECO:0007669"/>
    <property type="project" value="InterPro"/>
</dbReference>
<dbReference type="InterPro" id="IPR011990">
    <property type="entry name" value="TPR-like_helical_dom_sf"/>
</dbReference>
<dbReference type="InterPro" id="IPR036890">
    <property type="entry name" value="HATPase_C_sf"/>
</dbReference>
<evidence type="ECO:0000256" key="8">
    <source>
        <dbReference type="ARBA" id="ARBA00023012"/>
    </source>
</evidence>
<keyword evidence="10" id="KW-0175">Coiled coil</keyword>
<dbReference type="InterPro" id="IPR011712">
    <property type="entry name" value="Sig_transdc_His_kin_sub3_dim/P"/>
</dbReference>
<evidence type="ECO:0000256" key="5">
    <source>
        <dbReference type="ARBA" id="ARBA00022741"/>
    </source>
</evidence>
<name>A0A1B7ZF28_9FLAO</name>
<keyword evidence="11" id="KW-0812">Transmembrane</keyword>
<organism evidence="13 14">
    <name type="scientific">Maribacter hydrothermalis</name>
    <dbReference type="NCBI Taxonomy" id="1836467"/>
    <lineage>
        <taxon>Bacteria</taxon>
        <taxon>Pseudomonadati</taxon>
        <taxon>Bacteroidota</taxon>
        <taxon>Flavobacteriia</taxon>
        <taxon>Flavobacteriales</taxon>
        <taxon>Flavobacteriaceae</taxon>
        <taxon>Maribacter</taxon>
    </lineage>
</organism>
<dbReference type="EMBL" id="LZFP01000001">
    <property type="protein sequence ID" value="OBR42166.1"/>
    <property type="molecule type" value="Genomic_DNA"/>
</dbReference>
<dbReference type="PANTHER" id="PTHR24421:SF10">
    <property type="entry name" value="NITRATE_NITRITE SENSOR PROTEIN NARQ"/>
    <property type="match status" value="1"/>
</dbReference>
<comment type="catalytic activity">
    <reaction evidence="1">
        <text>ATP + protein L-histidine = ADP + protein N-phospho-L-histidine.</text>
        <dbReference type="EC" id="2.7.13.3"/>
    </reaction>
</comment>
<evidence type="ECO:0000256" key="7">
    <source>
        <dbReference type="ARBA" id="ARBA00022840"/>
    </source>
</evidence>
<sequence>MRTNTYQFGLLLLILLLPVFVVSQIDNTKEIDSLRSALRLAKTDTAKVNLLSELSLVLSKVDSVETFKTGFEALSLSQKIKYKKGEAAALFSIGGAYMDYFDLEKADEYLDKGLPIIEQLVQQDSAQENLKLWLRGNYFKAVNYSYKGEVQKEVEMTDKVIPIAQKLNDLDFLTNVYTNMGVMNLNLGQYTEAYRSLAKSVKINEKLTSPKRTIFTDLMFSQLLYKMDSIKQMKPYLDEAKSALEKDPSALDWQLYYMQESFYHSGLGNYTNAISSLDKAKEIIIEHKMHQEFFILLQRYAFLSESQKDYPAAISYMTEFINTAKEKKNKTNIFQGLYKRSKYEAAQNNYKNAYFDYVAAIDIYDSLYTQEILQNTKELELKYNTAENEKEILSLTITNEKKKSQTYLLIGLASILAFLLFGGYYIYNQRLRKARKKEHLHESEMNLLKQEQQNQIFSAMIEGQEKERKRLAIDLHDGLGGRLSGISLNLSKLDKDEPKKYPKKELQKVMKDLGDSLTELRSIARNMMPETLVKFGLEAALKDYCSSMTGNETKVVLQFYGNENGINLNQQVTMYRVIQELINNAIKHANASEILVQYIREGNKVDITVEDNGVGFDKEMTKGTPLGMGLSNLKTRVAYLKGNLDFSSELNEGTTVNVHINIDAA</sequence>
<dbReference type="Gene3D" id="1.20.5.1930">
    <property type="match status" value="1"/>
</dbReference>
<dbReference type="OrthoDB" id="9778366at2"/>
<dbReference type="STRING" id="1836467.BTR34_10280"/>
<dbReference type="PROSITE" id="PS50005">
    <property type="entry name" value="TPR"/>
    <property type="match status" value="1"/>
</dbReference>
<dbReference type="CDD" id="cd16917">
    <property type="entry name" value="HATPase_UhpB-NarQ-NarX-like"/>
    <property type="match status" value="1"/>
</dbReference>
<protein>
    <recommendedName>
        <fullName evidence="2">histidine kinase</fullName>
        <ecNumber evidence="2">2.7.13.3</ecNumber>
    </recommendedName>
</protein>
<dbReference type="GO" id="GO:0016020">
    <property type="term" value="C:membrane"/>
    <property type="evidence" value="ECO:0007669"/>
    <property type="project" value="InterPro"/>
</dbReference>
<feature type="domain" description="Histidine kinase" evidence="12">
    <location>
        <begin position="474"/>
        <end position="664"/>
    </location>
</feature>
<proteinExistence type="predicted"/>
<dbReference type="PANTHER" id="PTHR24421">
    <property type="entry name" value="NITRATE/NITRITE SENSOR PROTEIN NARX-RELATED"/>
    <property type="match status" value="1"/>
</dbReference>
<dbReference type="SMART" id="SM00387">
    <property type="entry name" value="HATPase_c"/>
    <property type="match status" value="1"/>
</dbReference>
<evidence type="ECO:0000259" key="12">
    <source>
        <dbReference type="PROSITE" id="PS50109"/>
    </source>
</evidence>
<accession>A0A1B7ZF28</accession>
<evidence type="ECO:0000313" key="14">
    <source>
        <dbReference type="Proteomes" id="UP000092164"/>
    </source>
</evidence>
<dbReference type="SMART" id="SM00028">
    <property type="entry name" value="TPR"/>
    <property type="match status" value="3"/>
</dbReference>
<dbReference type="InterPro" id="IPR003594">
    <property type="entry name" value="HATPase_dom"/>
</dbReference>
<feature type="transmembrane region" description="Helical" evidence="11">
    <location>
        <begin position="407"/>
        <end position="427"/>
    </location>
</feature>
<evidence type="ECO:0000256" key="6">
    <source>
        <dbReference type="ARBA" id="ARBA00022777"/>
    </source>
</evidence>
<keyword evidence="8" id="KW-0902">Two-component regulatory system</keyword>
<dbReference type="Proteomes" id="UP000092164">
    <property type="component" value="Unassembled WGS sequence"/>
</dbReference>
<dbReference type="Gene3D" id="1.25.40.10">
    <property type="entry name" value="Tetratricopeptide repeat domain"/>
    <property type="match status" value="2"/>
</dbReference>
<evidence type="ECO:0000256" key="2">
    <source>
        <dbReference type="ARBA" id="ARBA00012438"/>
    </source>
</evidence>
<evidence type="ECO:0000256" key="4">
    <source>
        <dbReference type="ARBA" id="ARBA00022679"/>
    </source>
</evidence>
<dbReference type="AlphaFoldDB" id="A0A1B7ZF28"/>
<keyword evidence="7" id="KW-0067">ATP-binding</keyword>
<reference evidence="14" key="1">
    <citation type="submission" date="2016-06" db="EMBL/GenBank/DDBJ databases">
        <authorList>
            <person name="Zhan P."/>
        </authorList>
    </citation>
    <scope>NUCLEOTIDE SEQUENCE [LARGE SCALE GENOMIC DNA]</scope>
    <source>
        <strain evidence="14">T28</strain>
    </source>
</reference>
<dbReference type="SUPFAM" id="SSF55874">
    <property type="entry name" value="ATPase domain of HSP90 chaperone/DNA topoisomerase II/histidine kinase"/>
    <property type="match status" value="1"/>
</dbReference>
<evidence type="ECO:0000256" key="3">
    <source>
        <dbReference type="ARBA" id="ARBA00022553"/>
    </source>
</evidence>
<keyword evidence="11" id="KW-1133">Transmembrane helix</keyword>
<dbReference type="Pfam" id="PF02518">
    <property type="entry name" value="HATPase_c"/>
    <property type="match status" value="1"/>
</dbReference>
<dbReference type="InterPro" id="IPR019734">
    <property type="entry name" value="TPR_rpt"/>
</dbReference>
<keyword evidence="11" id="KW-0472">Membrane</keyword>
<dbReference type="GO" id="GO:0046983">
    <property type="term" value="F:protein dimerization activity"/>
    <property type="evidence" value="ECO:0007669"/>
    <property type="project" value="InterPro"/>
</dbReference>
<evidence type="ECO:0000256" key="1">
    <source>
        <dbReference type="ARBA" id="ARBA00000085"/>
    </source>
</evidence>
<keyword evidence="5" id="KW-0547">Nucleotide-binding</keyword>
<dbReference type="InterPro" id="IPR005467">
    <property type="entry name" value="His_kinase_dom"/>
</dbReference>
<dbReference type="SUPFAM" id="SSF48452">
    <property type="entry name" value="TPR-like"/>
    <property type="match status" value="2"/>
</dbReference>
<keyword evidence="14" id="KW-1185">Reference proteome</keyword>
<keyword evidence="3" id="KW-0597">Phosphoprotein</keyword>
<keyword evidence="6" id="KW-0418">Kinase</keyword>
<dbReference type="PROSITE" id="PS50109">
    <property type="entry name" value="HIS_KIN"/>
    <property type="match status" value="1"/>
</dbReference>
<keyword evidence="4" id="KW-0808">Transferase</keyword>
<evidence type="ECO:0000256" key="11">
    <source>
        <dbReference type="SAM" id="Phobius"/>
    </source>
</evidence>
<dbReference type="RefSeq" id="WP_068481106.1">
    <property type="nucleotide sequence ID" value="NZ_CP018760.1"/>
</dbReference>
<feature type="coiled-coil region" evidence="10">
    <location>
        <begin position="369"/>
        <end position="403"/>
    </location>
</feature>
<evidence type="ECO:0000313" key="13">
    <source>
        <dbReference type="EMBL" id="OBR42166.1"/>
    </source>
</evidence>
<dbReference type="GO" id="GO:0005524">
    <property type="term" value="F:ATP binding"/>
    <property type="evidence" value="ECO:0007669"/>
    <property type="project" value="UniProtKB-KW"/>
</dbReference>
<dbReference type="KEGG" id="mart:BTR34_10280"/>
<dbReference type="EC" id="2.7.13.3" evidence="2"/>
<keyword evidence="9" id="KW-0802">TPR repeat</keyword>
<dbReference type="InterPro" id="IPR050482">
    <property type="entry name" value="Sensor_HK_TwoCompSys"/>
</dbReference>
<dbReference type="Pfam" id="PF07730">
    <property type="entry name" value="HisKA_3"/>
    <property type="match status" value="1"/>
</dbReference>
<evidence type="ECO:0000256" key="9">
    <source>
        <dbReference type="PROSITE-ProRule" id="PRU00339"/>
    </source>
</evidence>
<comment type="caution">
    <text evidence="13">The sequence shown here is derived from an EMBL/GenBank/DDBJ whole genome shotgun (WGS) entry which is preliminary data.</text>
</comment>
<gene>
    <name evidence="13" type="ORF">A9200_01905</name>
</gene>